<proteinExistence type="predicted"/>
<dbReference type="EMBL" id="CP053097">
    <property type="protein sequence ID" value="QJR44059.1"/>
    <property type="molecule type" value="Genomic_DNA"/>
</dbReference>
<keyword evidence="2" id="KW-1185">Reference proteome</keyword>
<name>A0A6M4JDB3_9MOLU</name>
<sequence length="47" mass="5243">MISFSFNFISVIIYLSIDLFKSEVLNSKVLLFVLVAVIIFDQGSKGS</sequence>
<gene>
    <name evidence="1" type="ORF">HLA92_01230</name>
</gene>
<protein>
    <submittedName>
        <fullName evidence="1">Uncharacterized protein</fullName>
    </submittedName>
</protein>
<dbReference type="KEGG" id="mmio:HLA92_01230"/>
<organism evidence="1 2">
    <name type="scientific">Mycoplasma miroungirhinis</name>
    <dbReference type="NCBI Taxonomy" id="754516"/>
    <lineage>
        <taxon>Bacteria</taxon>
        <taxon>Bacillati</taxon>
        <taxon>Mycoplasmatota</taxon>
        <taxon>Mollicutes</taxon>
        <taxon>Mycoplasmataceae</taxon>
        <taxon>Mycoplasma</taxon>
    </lineage>
</organism>
<dbReference type="RefSeq" id="WP_171112737.1">
    <property type="nucleotide sequence ID" value="NZ_CP053097.1"/>
</dbReference>
<accession>A0A6M4JDB3</accession>
<reference evidence="1 2" key="1">
    <citation type="submission" date="2020-05" db="EMBL/GenBank/DDBJ databases">
        <title>Novel Mycoplasma species detected in Mirounga angustirostris (northern elephant seal) from the USA.</title>
        <authorList>
            <person name="Volokhov D.V."/>
        </authorList>
    </citation>
    <scope>NUCLEOTIDE SEQUENCE [LARGE SCALE GENOMIC DNA]</scope>
    <source>
        <strain evidence="1 2">Mirounga ES2806-NAS</strain>
    </source>
</reference>
<evidence type="ECO:0000313" key="2">
    <source>
        <dbReference type="Proteomes" id="UP000502118"/>
    </source>
</evidence>
<dbReference type="AlphaFoldDB" id="A0A6M4JDB3"/>
<evidence type="ECO:0000313" key="1">
    <source>
        <dbReference type="EMBL" id="QJR44059.1"/>
    </source>
</evidence>
<dbReference type="Proteomes" id="UP000502118">
    <property type="component" value="Chromosome"/>
</dbReference>